<gene>
    <name evidence="1" type="ordered locus">Dtox_1844</name>
</gene>
<reference evidence="1 2" key="1">
    <citation type="journal article" date="2009" name="Stand. Genomic Sci.">
        <title>Complete genome sequence of Desulfotomaculum acetoxidans type strain (5575).</title>
        <authorList>
            <person name="Spring S."/>
            <person name="Lapidus A."/>
            <person name="Schroder M."/>
            <person name="Gleim D."/>
            <person name="Sims D."/>
            <person name="Meincke L."/>
            <person name="Glavina Del Rio T."/>
            <person name="Tice H."/>
            <person name="Copeland A."/>
            <person name="Cheng J.F."/>
            <person name="Lucas S."/>
            <person name="Chen F."/>
            <person name="Nolan M."/>
            <person name="Bruce D."/>
            <person name="Goodwin L."/>
            <person name="Pitluck S."/>
            <person name="Ivanova N."/>
            <person name="Mavromatis K."/>
            <person name="Mikhailova N."/>
            <person name="Pati A."/>
            <person name="Chen A."/>
            <person name="Palaniappan K."/>
            <person name="Land M."/>
            <person name="Hauser L."/>
            <person name="Chang Y.J."/>
            <person name="Jeffries C.D."/>
            <person name="Chain P."/>
            <person name="Saunders E."/>
            <person name="Brettin T."/>
            <person name="Detter J.C."/>
            <person name="Goker M."/>
            <person name="Bristow J."/>
            <person name="Eisen J.A."/>
            <person name="Markowitz V."/>
            <person name="Hugenholtz P."/>
            <person name="Kyrpides N.C."/>
            <person name="Klenk H.P."/>
            <person name="Han C."/>
        </authorList>
    </citation>
    <scope>NUCLEOTIDE SEQUENCE [LARGE SCALE GENOMIC DNA]</scope>
    <source>
        <strain evidence="2">ATCC 49208 / DSM 771 / VKM B-1644</strain>
    </source>
</reference>
<dbReference type="KEGG" id="dae:Dtox_1844"/>
<dbReference type="AlphaFoldDB" id="C8VXN6"/>
<dbReference type="EMBL" id="CP001720">
    <property type="protein sequence ID" value="ACV62692.1"/>
    <property type="molecule type" value="Genomic_DNA"/>
</dbReference>
<proteinExistence type="predicted"/>
<evidence type="ECO:0000313" key="2">
    <source>
        <dbReference type="Proteomes" id="UP000002217"/>
    </source>
</evidence>
<name>C8VXN6_DESAS</name>
<evidence type="ECO:0000313" key="1">
    <source>
        <dbReference type="EMBL" id="ACV62692.1"/>
    </source>
</evidence>
<organism evidence="1 2">
    <name type="scientific">Desulfofarcimen acetoxidans (strain ATCC 49208 / DSM 771 / KCTC 5769 / VKM B-1644 / 5575)</name>
    <name type="common">Desulfotomaculum acetoxidans</name>
    <dbReference type="NCBI Taxonomy" id="485916"/>
    <lineage>
        <taxon>Bacteria</taxon>
        <taxon>Bacillati</taxon>
        <taxon>Bacillota</taxon>
        <taxon>Clostridia</taxon>
        <taxon>Eubacteriales</taxon>
        <taxon>Peptococcaceae</taxon>
        <taxon>Desulfofarcimen</taxon>
    </lineage>
</organism>
<dbReference type="HOGENOM" id="CLU_2971957_0_0_9"/>
<dbReference type="Proteomes" id="UP000002217">
    <property type="component" value="Chromosome"/>
</dbReference>
<protein>
    <submittedName>
        <fullName evidence="1">Uncharacterized protein</fullName>
    </submittedName>
</protein>
<sequence>MTRINRIRVSIVWTAYFLKGVTNTHILLLCRCCKHRGVRRAFDGVDSVVELCHSYLKL</sequence>
<keyword evidence="2" id="KW-1185">Reference proteome</keyword>
<accession>C8VXN6</accession>